<feature type="transmembrane region" description="Helical" evidence="1">
    <location>
        <begin position="45"/>
        <end position="64"/>
    </location>
</feature>
<evidence type="ECO:0000256" key="1">
    <source>
        <dbReference type="SAM" id="Phobius"/>
    </source>
</evidence>
<accession>A0A1H1S507</accession>
<feature type="transmembrane region" description="Helical" evidence="1">
    <location>
        <begin position="12"/>
        <end position="33"/>
    </location>
</feature>
<keyword evidence="1" id="KW-1133">Transmembrane helix</keyword>
<proteinExistence type="predicted"/>
<dbReference type="OrthoDB" id="25997at2"/>
<evidence type="ECO:0000313" key="3">
    <source>
        <dbReference type="Proteomes" id="UP000185663"/>
    </source>
</evidence>
<name>A0A1H1S507_9CELL</name>
<evidence type="ECO:0000313" key="2">
    <source>
        <dbReference type="EMBL" id="SDS43105.1"/>
    </source>
</evidence>
<feature type="transmembrane region" description="Helical" evidence="1">
    <location>
        <begin position="73"/>
        <end position="91"/>
    </location>
</feature>
<organism evidence="2 3">
    <name type="scientific">Paraoerskovia marina</name>
    <dbReference type="NCBI Taxonomy" id="545619"/>
    <lineage>
        <taxon>Bacteria</taxon>
        <taxon>Bacillati</taxon>
        <taxon>Actinomycetota</taxon>
        <taxon>Actinomycetes</taxon>
        <taxon>Micrococcales</taxon>
        <taxon>Cellulomonadaceae</taxon>
        <taxon>Paraoerskovia</taxon>
    </lineage>
</organism>
<keyword evidence="3" id="KW-1185">Reference proteome</keyword>
<evidence type="ECO:0008006" key="4">
    <source>
        <dbReference type="Google" id="ProtNLM"/>
    </source>
</evidence>
<gene>
    <name evidence="2" type="ORF">SAMN04489860_1536</name>
</gene>
<feature type="transmembrane region" description="Helical" evidence="1">
    <location>
        <begin position="111"/>
        <end position="128"/>
    </location>
</feature>
<dbReference type="STRING" id="545619.SAMN04489860_1536"/>
<reference evidence="3" key="1">
    <citation type="submission" date="2016-10" db="EMBL/GenBank/DDBJ databases">
        <authorList>
            <person name="Varghese N."/>
            <person name="Submissions S."/>
        </authorList>
    </citation>
    <scope>NUCLEOTIDE SEQUENCE [LARGE SCALE GENOMIC DNA]</scope>
    <source>
        <strain evidence="3">DSM 22126</strain>
    </source>
</reference>
<protein>
    <recommendedName>
        <fullName evidence="4">Integral membrane protein</fullName>
    </recommendedName>
</protein>
<keyword evidence="1" id="KW-0472">Membrane</keyword>
<sequence length="142" mass="15084">MSAPAGATGQGFGRLLVAVYGIFAIASSARALYQIGTKLDEAPVAYLLSGFAALVYVVATVALARGTARWRTVAWWAVGVELIGVLVVGTLSIVDAGDFPEATVWSHFGQGYGYVPVVLPVVGLYWLWRTRTPRSATTHQEA</sequence>
<dbReference type="AlphaFoldDB" id="A0A1H1S507"/>
<dbReference type="Proteomes" id="UP000185663">
    <property type="component" value="Chromosome I"/>
</dbReference>
<dbReference type="eggNOG" id="ENOG5032RMD">
    <property type="taxonomic scope" value="Bacteria"/>
</dbReference>
<dbReference type="RefSeq" id="WP_083372139.1">
    <property type="nucleotide sequence ID" value="NZ_LT629776.1"/>
</dbReference>
<dbReference type="EMBL" id="LT629776">
    <property type="protein sequence ID" value="SDS43105.1"/>
    <property type="molecule type" value="Genomic_DNA"/>
</dbReference>
<keyword evidence="1" id="KW-0812">Transmembrane</keyword>